<sequence>MIDEARCRLAGDDRRRADAKVRGHRAQRVRADSLPTSSTRHAGLRVGIATLFSPNEQNPCVYGIGCAFLPWCMAARTLQSGLLAHPQFMRVDILVVHNNRRANATKPAPPQPAGQPGTVCRLSDATEQLDVRDCPGVRLLTPTPAMRKVSLAHAKRVIGGGVMSYNQEYIERGYVFLWKWELFRLGRRYDAVLHTDLDTDVLPRFSPSPHALAAEWAVELTKLVSAANSTSGGARALDGASSDVWGGASHDSAAAAREPLRMLGYADVTTPYNGGMFLVLPPNDGGALYREGLQVLGAPWNATHGWELAGTPSHLFAHTPMVAADGAVLNRHHPAARYHDWTGIDSGDLDQGFLLYMLQHRHRAGAYVSRSAQSSHRVIHYVSGTAKPWLRILNYVPPERSEGACARIGTSPESTASSSEKRARALGWETLQRHAFLRASGLDDTAALPATACGRAFRVALREMNAHALNRSACCAAFARLGNVPLMPGNVRLQVF</sequence>
<dbReference type="Proteomes" id="UP000037460">
    <property type="component" value="Unassembled WGS sequence"/>
</dbReference>
<reference evidence="2" key="1">
    <citation type="journal article" date="2015" name="PLoS Genet.">
        <title>Genome Sequence and Transcriptome Analyses of Chrysochromulina tobin: Metabolic Tools for Enhanced Algal Fitness in the Prominent Order Prymnesiales (Haptophyceae).</title>
        <authorList>
            <person name="Hovde B.T."/>
            <person name="Deodato C.R."/>
            <person name="Hunsperger H.M."/>
            <person name="Ryken S.A."/>
            <person name="Yost W."/>
            <person name="Jha R.K."/>
            <person name="Patterson J."/>
            <person name="Monnat R.J. Jr."/>
            <person name="Barlow S.B."/>
            <person name="Starkenburg S.R."/>
            <person name="Cattolico R.A."/>
        </authorList>
    </citation>
    <scope>NUCLEOTIDE SEQUENCE</scope>
    <source>
        <strain evidence="2">CCMP291</strain>
    </source>
</reference>
<comment type="caution">
    <text evidence="1">The sequence shown here is derived from an EMBL/GenBank/DDBJ whole genome shotgun (WGS) entry which is preliminary data.</text>
</comment>
<dbReference type="AlphaFoldDB" id="A0A0M0JHR1"/>
<gene>
    <name evidence="1" type="ORF">Ctob_001356</name>
</gene>
<protein>
    <submittedName>
        <fullName evidence="1">Uncharacterized protein</fullName>
    </submittedName>
</protein>
<organism evidence="1 2">
    <name type="scientific">Chrysochromulina tobinii</name>
    <dbReference type="NCBI Taxonomy" id="1460289"/>
    <lineage>
        <taxon>Eukaryota</taxon>
        <taxon>Haptista</taxon>
        <taxon>Haptophyta</taxon>
        <taxon>Prymnesiophyceae</taxon>
        <taxon>Prymnesiales</taxon>
        <taxon>Chrysochromulinaceae</taxon>
        <taxon>Chrysochromulina</taxon>
    </lineage>
</organism>
<accession>A0A0M0JHR1</accession>
<evidence type="ECO:0000313" key="1">
    <source>
        <dbReference type="EMBL" id="KOO26136.1"/>
    </source>
</evidence>
<proteinExistence type="predicted"/>
<keyword evidence="2" id="KW-1185">Reference proteome</keyword>
<dbReference type="EMBL" id="JWZX01002887">
    <property type="protein sequence ID" value="KOO26136.1"/>
    <property type="molecule type" value="Genomic_DNA"/>
</dbReference>
<name>A0A0M0JHR1_9EUKA</name>
<evidence type="ECO:0000313" key="2">
    <source>
        <dbReference type="Proteomes" id="UP000037460"/>
    </source>
</evidence>